<dbReference type="InterPro" id="IPR036782">
    <property type="entry name" value="NE0471-like_N"/>
</dbReference>
<dbReference type="Proteomes" id="UP000515909">
    <property type="component" value="Chromosome"/>
</dbReference>
<organism evidence="1 3">
    <name type="scientific">Caproicibacter fermentans</name>
    <dbReference type="NCBI Taxonomy" id="2576756"/>
    <lineage>
        <taxon>Bacteria</taxon>
        <taxon>Bacillati</taxon>
        <taxon>Bacillota</taxon>
        <taxon>Clostridia</taxon>
        <taxon>Eubacteriales</taxon>
        <taxon>Acutalibacteraceae</taxon>
        <taxon>Caproicibacter</taxon>
    </lineage>
</organism>
<dbReference type="RefSeq" id="WP_066643770.1">
    <property type="nucleotide sequence ID" value="NZ_CP060286.1"/>
</dbReference>
<evidence type="ECO:0000313" key="4">
    <source>
        <dbReference type="Proteomes" id="UP000515909"/>
    </source>
</evidence>
<protein>
    <submittedName>
        <fullName evidence="2">DUF2442 domain-containing protein</fullName>
    </submittedName>
</protein>
<keyword evidence="3" id="KW-1185">Reference proteome</keyword>
<dbReference type="EMBL" id="CP060286">
    <property type="protein sequence ID" value="QNK40451.1"/>
    <property type="molecule type" value="Genomic_DNA"/>
</dbReference>
<reference evidence="1 3" key="1">
    <citation type="submission" date="2019-09" db="EMBL/GenBank/DDBJ databases">
        <title>Genome sequence of Clostridium sp. EA1.</title>
        <authorList>
            <person name="Poehlein A."/>
            <person name="Bengelsdorf F.R."/>
            <person name="Daniel R."/>
        </authorList>
    </citation>
    <scope>NUCLEOTIDE SEQUENCE [LARGE SCALE GENOMIC DNA]</scope>
    <source>
        <strain evidence="1 3">EA1</strain>
    </source>
</reference>
<proteinExistence type="predicted"/>
<evidence type="ECO:0000313" key="3">
    <source>
        <dbReference type="Proteomes" id="UP000469440"/>
    </source>
</evidence>
<dbReference type="Proteomes" id="UP000469440">
    <property type="component" value="Unassembled WGS sequence"/>
</dbReference>
<dbReference type="AlphaFoldDB" id="A0A6N8HVI9"/>
<accession>A0A7G8TA10</accession>
<dbReference type="EMBL" id="VWXL01000012">
    <property type="protein sequence ID" value="MVB09699.1"/>
    <property type="molecule type" value="Genomic_DNA"/>
</dbReference>
<dbReference type="Gene3D" id="3.30.2020.10">
    <property type="entry name" value="NE0471-like N-terminal domain"/>
    <property type="match status" value="1"/>
</dbReference>
<gene>
    <name evidence="1" type="ORF">CAFE_03640</name>
    <name evidence="2" type="ORF">HCR03_17685</name>
</gene>
<reference evidence="2 4" key="2">
    <citation type="submission" date="2020-08" db="EMBL/GenBank/DDBJ databases">
        <title>The isolate Caproiciproducens sp. 7D4C2 produces n-caproate at mildly acidic conditions from hexoses: genome and rBOX comparison with related strains and chain-elongating bacteria.</title>
        <authorList>
            <person name="Esquivel-Elizondo S."/>
            <person name="Bagci C."/>
            <person name="Temovska M."/>
            <person name="Jeon B.S."/>
            <person name="Bessarab I."/>
            <person name="Williams R.B.H."/>
            <person name="Huson D.H."/>
            <person name="Angenent L.T."/>
        </authorList>
    </citation>
    <scope>NUCLEOTIDE SEQUENCE [LARGE SCALE GENOMIC DNA]</scope>
    <source>
        <strain evidence="2 4">7D4C2</strain>
    </source>
</reference>
<accession>A0A6N8HVI9</accession>
<sequence>MSRIIGVIPHDDYTLTIALSNGDKIILDMRKKVDTIFFQSLKSPEKFRNVHFEDKRIFWDGGTPNLPLGFTLDNILFDMRDE</sequence>
<dbReference type="OrthoDB" id="162796at2"/>
<name>A0A6N8HVI9_9FIRM</name>
<dbReference type="KEGG" id="cfem:HCR03_17685"/>
<evidence type="ECO:0000313" key="2">
    <source>
        <dbReference type="EMBL" id="QNK40451.1"/>
    </source>
</evidence>
<dbReference type="SUPFAM" id="SSF143880">
    <property type="entry name" value="NE0471 N-terminal domain-like"/>
    <property type="match status" value="1"/>
</dbReference>
<evidence type="ECO:0000313" key="1">
    <source>
        <dbReference type="EMBL" id="MVB09699.1"/>
    </source>
</evidence>